<keyword evidence="1 8" id="KW-0489">Methyltransferase</keyword>
<organism evidence="8 9">
    <name type="scientific">Senna tora</name>
    <dbReference type="NCBI Taxonomy" id="362788"/>
    <lineage>
        <taxon>Eukaryota</taxon>
        <taxon>Viridiplantae</taxon>
        <taxon>Streptophyta</taxon>
        <taxon>Embryophyta</taxon>
        <taxon>Tracheophyta</taxon>
        <taxon>Spermatophyta</taxon>
        <taxon>Magnoliopsida</taxon>
        <taxon>eudicotyledons</taxon>
        <taxon>Gunneridae</taxon>
        <taxon>Pentapetalae</taxon>
        <taxon>rosids</taxon>
        <taxon>fabids</taxon>
        <taxon>Fabales</taxon>
        <taxon>Fabaceae</taxon>
        <taxon>Caesalpinioideae</taxon>
        <taxon>Cassia clade</taxon>
        <taxon>Senna</taxon>
    </lineage>
</organism>
<dbReference type="SUPFAM" id="SSF46785">
    <property type="entry name" value="Winged helix' DNA-binding domain"/>
    <property type="match status" value="1"/>
</dbReference>
<dbReference type="GO" id="GO:0046983">
    <property type="term" value="F:protein dimerization activity"/>
    <property type="evidence" value="ECO:0007669"/>
    <property type="project" value="InterPro"/>
</dbReference>
<feature type="active site" description="Proton acceptor" evidence="5">
    <location>
        <position position="229"/>
    </location>
</feature>
<protein>
    <submittedName>
        <fullName evidence="8">Acetylserotonin O-methyltransferase-like</fullName>
    </submittedName>
</protein>
<keyword evidence="3" id="KW-0949">S-adenosyl-L-methionine</keyword>
<keyword evidence="2 8" id="KW-0808">Transferase</keyword>
<reference evidence="8" key="1">
    <citation type="submission" date="2020-09" db="EMBL/GenBank/DDBJ databases">
        <title>Genome-Enabled Discovery of Anthraquinone Biosynthesis in Senna tora.</title>
        <authorList>
            <person name="Kang S.-H."/>
            <person name="Pandey R.P."/>
            <person name="Lee C.-M."/>
            <person name="Sim J.-S."/>
            <person name="Jeong J.-T."/>
            <person name="Choi B.-S."/>
            <person name="Jung M."/>
            <person name="Ginzburg D."/>
            <person name="Zhao K."/>
            <person name="Won S.Y."/>
            <person name="Oh T.-J."/>
            <person name="Yu Y."/>
            <person name="Kim N.-H."/>
            <person name="Lee O.R."/>
            <person name="Lee T.-H."/>
            <person name="Bashyal P."/>
            <person name="Kim T.-S."/>
            <person name="Lee W.-H."/>
            <person name="Kawkins C."/>
            <person name="Kim C.-K."/>
            <person name="Kim J.S."/>
            <person name="Ahn B.O."/>
            <person name="Rhee S.Y."/>
            <person name="Sohng J.K."/>
        </authorList>
    </citation>
    <scope>NUCLEOTIDE SEQUENCE</scope>
    <source>
        <tissue evidence="8">Leaf</tissue>
    </source>
</reference>
<dbReference type="Pfam" id="PF00891">
    <property type="entry name" value="Methyltransf_2"/>
    <property type="match status" value="1"/>
</dbReference>
<keyword evidence="9" id="KW-1185">Reference proteome</keyword>
<dbReference type="PIRSF" id="PIRSF005739">
    <property type="entry name" value="O-mtase"/>
    <property type="match status" value="1"/>
</dbReference>
<feature type="domain" description="O-methyltransferase C-terminal" evidence="6">
    <location>
        <begin position="95"/>
        <end position="309"/>
    </location>
</feature>
<dbReference type="AlphaFoldDB" id="A0A835CB66"/>
<dbReference type="Pfam" id="PF08100">
    <property type="entry name" value="Dimerisation"/>
    <property type="match status" value="1"/>
</dbReference>
<evidence type="ECO:0000313" key="8">
    <source>
        <dbReference type="EMBL" id="KAF7836981.1"/>
    </source>
</evidence>
<accession>A0A835CB66</accession>
<dbReference type="EMBL" id="JAAIUW010000003">
    <property type="protein sequence ID" value="KAF7836981.1"/>
    <property type="molecule type" value="Genomic_DNA"/>
</dbReference>
<evidence type="ECO:0000256" key="3">
    <source>
        <dbReference type="ARBA" id="ARBA00022691"/>
    </source>
</evidence>
<evidence type="ECO:0000259" key="6">
    <source>
        <dbReference type="Pfam" id="PF00891"/>
    </source>
</evidence>
<dbReference type="InterPro" id="IPR036388">
    <property type="entry name" value="WH-like_DNA-bd_sf"/>
</dbReference>
<dbReference type="CDD" id="cd02440">
    <property type="entry name" value="AdoMet_MTases"/>
    <property type="match status" value="1"/>
</dbReference>
<dbReference type="Gene3D" id="3.40.50.150">
    <property type="entry name" value="Vaccinia Virus protein VP39"/>
    <property type="match status" value="1"/>
</dbReference>
<dbReference type="SUPFAM" id="SSF53335">
    <property type="entry name" value="S-adenosyl-L-methionine-dependent methyltransferases"/>
    <property type="match status" value="1"/>
</dbReference>
<proteinExistence type="inferred from homology"/>
<dbReference type="InterPro" id="IPR016461">
    <property type="entry name" value="COMT-like"/>
</dbReference>
<evidence type="ECO:0000256" key="1">
    <source>
        <dbReference type="ARBA" id="ARBA00022603"/>
    </source>
</evidence>
<gene>
    <name evidence="8" type="ORF">G2W53_005463</name>
</gene>
<dbReference type="GO" id="GO:0008757">
    <property type="term" value="F:S-adenosylmethionine-dependent methyltransferase activity"/>
    <property type="evidence" value="ECO:0007669"/>
    <property type="project" value="UniProtKB-ARBA"/>
</dbReference>
<dbReference type="InterPro" id="IPR012967">
    <property type="entry name" value="COMT_dimerisation"/>
</dbReference>
<dbReference type="PANTHER" id="PTHR11746">
    <property type="entry name" value="O-METHYLTRANSFERASE"/>
    <property type="match status" value="1"/>
</dbReference>
<feature type="domain" description="O-methyltransferase dimerisation" evidence="7">
    <location>
        <begin position="3"/>
        <end position="73"/>
    </location>
</feature>
<dbReference type="GO" id="GO:0008171">
    <property type="term" value="F:O-methyltransferase activity"/>
    <property type="evidence" value="ECO:0007669"/>
    <property type="project" value="InterPro"/>
</dbReference>
<sequence length="327" mass="36445">MAVVNCAIQLNIPDTVDLKTPTTLSQLCTTLKCDPSFLYRIMRFLTHRNIFKQISAASDPLYAHTPLSRLLIKNHEESMAPFVVMESSPVMVGAWHNLSGRVVVNGTPPFVKTHGMDLWGYGEGNREHSDVFNEAMACDARRTVRAMVEECKETLEDITSVVDVGGGNGTCMRLLRKACPWITCINFDTPHVVPNNSHSQPQDGLQHVGGDMFVAVPKADAAFLMWVLHDWGDEECIQILKTCKEAIPHKNGRVIIAEAVIEEEGFNSKADKLKDVGLMLDMVMMAHTNIGKERTLKEWEYLITQAGFSTFTLKNINSLKSIIIAFP</sequence>
<evidence type="ECO:0000259" key="7">
    <source>
        <dbReference type="Pfam" id="PF08100"/>
    </source>
</evidence>
<evidence type="ECO:0000256" key="4">
    <source>
        <dbReference type="ARBA" id="ARBA00038277"/>
    </source>
</evidence>
<dbReference type="PROSITE" id="PS51683">
    <property type="entry name" value="SAM_OMT_II"/>
    <property type="match status" value="1"/>
</dbReference>
<comment type="caution">
    <text evidence="8">The sequence shown here is derived from an EMBL/GenBank/DDBJ whole genome shotgun (WGS) entry which is preliminary data.</text>
</comment>
<dbReference type="InterPro" id="IPR001077">
    <property type="entry name" value="COMT_C"/>
</dbReference>
<comment type="similarity">
    <text evidence="4">Belongs to the class I-like SAM-binding methyltransferase superfamily. Cation-independent O-methyltransferase family.</text>
</comment>
<dbReference type="GO" id="GO:0032259">
    <property type="term" value="P:methylation"/>
    <property type="evidence" value="ECO:0007669"/>
    <property type="project" value="UniProtKB-KW"/>
</dbReference>
<dbReference type="InterPro" id="IPR029063">
    <property type="entry name" value="SAM-dependent_MTases_sf"/>
</dbReference>
<name>A0A835CB66_9FABA</name>
<dbReference type="OrthoDB" id="1606438at2759"/>
<evidence type="ECO:0000256" key="5">
    <source>
        <dbReference type="PIRSR" id="PIRSR005739-1"/>
    </source>
</evidence>
<dbReference type="Proteomes" id="UP000634136">
    <property type="component" value="Unassembled WGS sequence"/>
</dbReference>
<dbReference type="FunFam" id="3.40.50.150:FF:000294">
    <property type="entry name" value="O-methyltransferase family protein"/>
    <property type="match status" value="1"/>
</dbReference>
<dbReference type="InterPro" id="IPR036390">
    <property type="entry name" value="WH_DNA-bd_sf"/>
</dbReference>
<evidence type="ECO:0000256" key="2">
    <source>
        <dbReference type="ARBA" id="ARBA00022679"/>
    </source>
</evidence>
<evidence type="ECO:0000313" key="9">
    <source>
        <dbReference type="Proteomes" id="UP000634136"/>
    </source>
</evidence>
<dbReference type="Gene3D" id="1.10.10.10">
    <property type="entry name" value="Winged helix-like DNA-binding domain superfamily/Winged helix DNA-binding domain"/>
    <property type="match status" value="1"/>
</dbReference>